<protein>
    <submittedName>
        <fullName evidence="1">Uncharacterized protein</fullName>
    </submittedName>
</protein>
<keyword evidence="2" id="KW-1185">Reference proteome</keyword>
<reference evidence="2" key="1">
    <citation type="journal article" date="2023" name="Front. Plant Sci.">
        <title>Chromosomal-level genome assembly of Melastoma candidum provides insights into trichome evolution.</title>
        <authorList>
            <person name="Zhong Y."/>
            <person name="Wu W."/>
            <person name="Sun C."/>
            <person name="Zou P."/>
            <person name="Liu Y."/>
            <person name="Dai S."/>
            <person name="Zhou R."/>
        </authorList>
    </citation>
    <scope>NUCLEOTIDE SEQUENCE [LARGE SCALE GENOMIC DNA]</scope>
</reference>
<sequence length="231" mass="24316">MSEKGGKGFSASAAKPPKAPSFPPSASSSGLEDGSVKSKKRGRKPKKTPEVQAVRSDAEAVPSPQFGGKGDNLFSKGMLGKGVMGEKTASAPKAPSPKEPIPLVLNVESELPNNTKCLMDSEAAQILEVIQEQMVALSEDPAIKIPVSFDRGLQYSKTNNNYSDPSAVRSVIETLAAHGVSEGEMCVIANVCPETTDEVFALVPSLKGKKIALTKPLNQVLSEVAKLRNTV</sequence>
<accession>A0ACB9P3N3</accession>
<organism evidence="1 2">
    <name type="scientific">Melastoma candidum</name>
    <dbReference type="NCBI Taxonomy" id="119954"/>
    <lineage>
        <taxon>Eukaryota</taxon>
        <taxon>Viridiplantae</taxon>
        <taxon>Streptophyta</taxon>
        <taxon>Embryophyta</taxon>
        <taxon>Tracheophyta</taxon>
        <taxon>Spermatophyta</taxon>
        <taxon>Magnoliopsida</taxon>
        <taxon>eudicotyledons</taxon>
        <taxon>Gunneridae</taxon>
        <taxon>Pentapetalae</taxon>
        <taxon>rosids</taxon>
        <taxon>malvids</taxon>
        <taxon>Myrtales</taxon>
        <taxon>Melastomataceae</taxon>
        <taxon>Melastomatoideae</taxon>
        <taxon>Melastomateae</taxon>
        <taxon>Melastoma</taxon>
    </lineage>
</organism>
<evidence type="ECO:0000313" key="2">
    <source>
        <dbReference type="Proteomes" id="UP001057402"/>
    </source>
</evidence>
<evidence type="ECO:0000313" key="1">
    <source>
        <dbReference type="EMBL" id="KAI4343192.1"/>
    </source>
</evidence>
<comment type="caution">
    <text evidence="1">The sequence shown here is derived from an EMBL/GenBank/DDBJ whole genome shotgun (WGS) entry which is preliminary data.</text>
</comment>
<name>A0ACB9P3N3_9MYRT</name>
<dbReference type="EMBL" id="CM042886">
    <property type="protein sequence ID" value="KAI4343192.1"/>
    <property type="molecule type" value="Genomic_DNA"/>
</dbReference>
<gene>
    <name evidence="1" type="ORF">MLD38_027724</name>
</gene>
<dbReference type="Proteomes" id="UP001057402">
    <property type="component" value="Chromosome 7"/>
</dbReference>
<proteinExistence type="predicted"/>